<dbReference type="Gramene" id="OB02G44250.1">
    <property type="protein sequence ID" value="OB02G44250.1"/>
    <property type="gene ID" value="OB02G44250"/>
</dbReference>
<reference evidence="1" key="1">
    <citation type="submission" date="2013-04" db="UniProtKB">
        <authorList>
            <consortium name="EnsemblPlants"/>
        </authorList>
    </citation>
    <scope>IDENTIFICATION</scope>
</reference>
<dbReference type="HOGENOM" id="CLU_2708754_0_0_1"/>
<sequence>MVCGYQSSIKLEMVSPLVTAAKIPSFQPNLTVQQHLLLLSCGNKVLSCTILPSKIILLLCLVFREANTCMFLT</sequence>
<dbReference type="AlphaFoldDB" id="J3LIF8"/>
<accession>J3LIF8</accession>
<name>J3LIF8_ORYBR</name>
<organism evidence="1">
    <name type="scientific">Oryza brachyantha</name>
    <name type="common">malo sina</name>
    <dbReference type="NCBI Taxonomy" id="4533"/>
    <lineage>
        <taxon>Eukaryota</taxon>
        <taxon>Viridiplantae</taxon>
        <taxon>Streptophyta</taxon>
        <taxon>Embryophyta</taxon>
        <taxon>Tracheophyta</taxon>
        <taxon>Spermatophyta</taxon>
        <taxon>Magnoliopsida</taxon>
        <taxon>Liliopsida</taxon>
        <taxon>Poales</taxon>
        <taxon>Poaceae</taxon>
        <taxon>BOP clade</taxon>
        <taxon>Oryzoideae</taxon>
        <taxon>Oryzeae</taxon>
        <taxon>Oryzinae</taxon>
        <taxon>Oryza</taxon>
    </lineage>
</organism>
<proteinExistence type="predicted"/>
<keyword evidence="2" id="KW-1185">Reference proteome</keyword>
<dbReference type="EnsemblPlants" id="OB02G44250.1">
    <property type="protein sequence ID" value="OB02G44250.1"/>
    <property type="gene ID" value="OB02G44250"/>
</dbReference>
<protein>
    <submittedName>
        <fullName evidence="1">Uncharacterized protein</fullName>
    </submittedName>
</protein>
<evidence type="ECO:0000313" key="1">
    <source>
        <dbReference type="EnsemblPlants" id="OB02G44250.1"/>
    </source>
</evidence>
<evidence type="ECO:0000313" key="2">
    <source>
        <dbReference type="Proteomes" id="UP000006038"/>
    </source>
</evidence>
<dbReference type="Proteomes" id="UP000006038">
    <property type="component" value="Unassembled WGS sequence"/>
</dbReference>